<name>E8X547_GRATM</name>
<evidence type="ECO:0000256" key="4">
    <source>
        <dbReference type="ARBA" id="ARBA00022741"/>
    </source>
</evidence>
<dbReference type="PaxDb" id="1198114-AciX9_1249"/>
<keyword evidence="3" id="KW-0408">Iron</keyword>
<dbReference type="EMBL" id="CP002480">
    <property type="protein sequence ID" value="ADW68311.1"/>
    <property type="molecule type" value="Genomic_DNA"/>
</dbReference>
<evidence type="ECO:0000259" key="9">
    <source>
        <dbReference type="PROSITE" id="PS50893"/>
    </source>
</evidence>
<dbReference type="GO" id="GO:0017004">
    <property type="term" value="P:cytochrome complex assembly"/>
    <property type="evidence" value="ECO:0007669"/>
    <property type="project" value="UniProtKB-KW"/>
</dbReference>
<keyword evidence="7" id="KW-0472">Membrane</keyword>
<dbReference type="PROSITE" id="PS50893">
    <property type="entry name" value="ABC_TRANSPORTER_2"/>
    <property type="match status" value="1"/>
</dbReference>
<dbReference type="PANTHER" id="PTHR42939">
    <property type="entry name" value="ABC TRANSPORTER ATP-BINDING PROTEIN ALBC-RELATED"/>
    <property type="match status" value="1"/>
</dbReference>
<feature type="region of interest" description="Disordered" evidence="8">
    <location>
        <begin position="376"/>
        <end position="399"/>
    </location>
</feature>
<dbReference type="InterPro" id="IPR036127">
    <property type="entry name" value="CcmE-like_sf"/>
</dbReference>
<dbReference type="HOGENOM" id="CLU_690319_0_0_0"/>
<dbReference type="AlphaFoldDB" id="E8X547"/>
<evidence type="ECO:0000256" key="1">
    <source>
        <dbReference type="ARBA" id="ARBA00004370"/>
    </source>
</evidence>
<evidence type="ECO:0000256" key="3">
    <source>
        <dbReference type="ARBA" id="ARBA00022617"/>
    </source>
</evidence>
<evidence type="ECO:0000313" key="10">
    <source>
        <dbReference type="EMBL" id="ADW68311.1"/>
    </source>
</evidence>
<dbReference type="Gene3D" id="2.40.50.140">
    <property type="entry name" value="Nucleic acid-binding proteins"/>
    <property type="match status" value="1"/>
</dbReference>
<evidence type="ECO:0000256" key="8">
    <source>
        <dbReference type="SAM" id="MobiDB-lite"/>
    </source>
</evidence>
<sequence length="399" mass="42291">MQKSPIRIIVASVILVAVVAWLAISGAQANKSYYVTISELQGMGGKAYTRHLRVAGNVKAGSIQRVGTSAHFTLMEQGKALQVAYQGSEPPPDAFKDDAQALAIGTYGRDGVFHATALQAKCASKYAPAPGARPPAATASVVPPPPSRQPVSVTTPAAAAELHNVSKIFGTFAAVRNATLTLPAGTATVILGENGAGKSTVLRLLAGLTEPTQGTLKVLGDFPQLQRGRVAYMSHAPMLYDELTAMENLNYFAQLHMGPGACACQGSPEMALRSVGLDPHLKRPVGQYSQGMRQRTSLARVLQTDPELLLLDEPFSNLDVASASAMVELLADFLTWPHHTPGARRTIVLTTHQHHLAEPLAHLTLTMRQGTIVSQVSTNESRVPHPREARVGSNAGESA</sequence>
<evidence type="ECO:0000256" key="7">
    <source>
        <dbReference type="ARBA" id="ARBA00023136"/>
    </source>
</evidence>
<dbReference type="CDD" id="cd03230">
    <property type="entry name" value="ABC_DR_subfamily_A"/>
    <property type="match status" value="1"/>
</dbReference>
<evidence type="ECO:0000256" key="2">
    <source>
        <dbReference type="ARBA" id="ARBA00022448"/>
    </source>
</evidence>
<reference evidence="11" key="1">
    <citation type="submission" date="2011-01" db="EMBL/GenBank/DDBJ databases">
        <title>Complete sequence of chromosome of Acidobacterium sp. MP5ACTX9.</title>
        <authorList>
            <consortium name="US DOE Joint Genome Institute"/>
            <person name="Lucas S."/>
            <person name="Copeland A."/>
            <person name="Lapidus A."/>
            <person name="Cheng J.-F."/>
            <person name="Goodwin L."/>
            <person name="Pitluck S."/>
            <person name="Teshima H."/>
            <person name="Detter J.C."/>
            <person name="Han C."/>
            <person name="Tapia R."/>
            <person name="Land M."/>
            <person name="Hauser L."/>
            <person name="Kyrpides N."/>
            <person name="Ivanova N."/>
            <person name="Ovchinnikova G."/>
            <person name="Pagani I."/>
            <person name="Rawat S.R."/>
            <person name="Mannisto M."/>
            <person name="Haggblom M.M."/>
            <person name="Woyke T."/>
        </authorList>
    </citation>
    <scope>NUCLEOTIDE SEQUENCE [LARGE SCALE GENOMIC DNA]</scope>
    <source>
        <strain evidence="11">MP5ACTX9</strain>
    </source>
</reference>
<comment type="subcellular location">
    <subcellularLocation>
        <location evidence="1">Membrane</location>
    </subcellularLocation>
</comment>
<dbReference type="InterPro" id="IPR003439">
    <property type="entry name" value="ABC_transporter-like_ATP-bd"/>
</dbReference>
<dbReference type="GO" id="GO:0005524">
    <property type="term" value="F:ATP binding"/>
    <property type="evidence" value="ECO:0007669"/>
    <property type="project" value="UniProtKB-KW"/>
</dbReference>
<keyword evidence="2" id="KW-0813">Transport</keyword>
<dbReference type="SMART" id="SM00382">
    <property type="entry name" value="AAA"/>
    <property type="match status" value="1"/>
</dbReference>
<gene>
    <name evidence="10" type="ordered locus">AciX9_1249</name>
</gene>
<dbReference type="RefSeq" id="WP_013579634.1">
    <property type="nucleotide sequence ID" value="NC_015064.1"/>
</dbReference>
<dbReference type="InterPro" id="IPR051782">
    <property type="entry name" value="ABC_Transporter_VariousFunc"/>
</dbReference>
<evidence type="ECO:0000256" key="5">
    <source>
        <dbReference type="ARBA" id="ARBA00022748"/>
    </source>
</evidence>
<dbReference type="eggNOG" id="COG1131">
    <property type="taxonomic scope" value="Bacteria"/>
</dbReference>
<organism evidence="11">
    <name type="scientific">Granulicella tundricola (strain ATCC BAA-1859 / DSM 23138 / MP5ACTX9)</name>
    <dbReference type="NCBI Taxonomy" id="1198114"/>
    <lineage>
        <taxon>Bacteria</taxon>
        <taxon>Pseudomonadati</taxon>
        <taxon>Acidobacteriota</taxon>
        <taxon>Terriglobia</taxon>
        <taxon>Terriglobales</taxon>
        <taxon>Acidobacteriaceae</taxon>
        <taxon>Granulicella</taxon>
    </lineage>
</organism>
<dbReference type="Gene3D" id="3.40.50.300">
    <property type="entry name" value="P-loop containing nucleotide triphosphate hydrolases"/>
    <property type="match status" value="1"/>
</dbReference>
<dbReference type="InterPro" id="IPR012340">
    <property type="entry name" value="NA-bd_OB-fold"/>
</dbReference>
<dbReference type="eggNOG" id="COG2332">
    <property type="taxonomic scope" value="Bacteria"/>
</dbReference>
<protein>
    <submittedName>
        <fullName evidence="10">ABC transporter related protein</fullName>
    </submittedName>
</protein>
<dbReference type="Proteomes" id="UP000000343">
    <property type="component" value="Chromosome"/>
</dbReference>
<keyword evidence="6" id="KW-0067">ATP-binding</keyword>
<evidence type="ECO:0000313" key="11">
    <source>
        <dbReference type="Proteomes" id="UP000000343"/>
    </source>
</evidence>
<accession>E8X547</accession>
<dbReference type="GO" id="GO:0020037">
    <property type="term" value="F:heme binding"/>
    <property type="evidence" value="ECO:0007669"/>
    <property type="project" value="InterPro"/>
</dbReference>
<dbReference type="GO" id="GO:0016887">
    <property type="term" value="F:ATP hydrolysis activity"/>
    <property type="evidence" value="ECO:0007669"/>
    <property type="project" value="InterPro"/>
</dbReference>
<evidence type="ECO:0000256" key="6">
    <source>
        <dbReference type="ARBA" id="ARBA00022840"/>
    </source>
</evidence>
<dbReference type="Pfam" id="PF00005">
    <property type="entry name" value="ABC_tran"/>
    <property type="match status" value="1"/>
</dbReference>
<dbReference type="GO" id="GO:0005886">
    <property type="term" value="C:plasma membrane"/>
    <property type="evidence" value="ECO:0007669"/>
    <property type="project" value="InterPro"/>
</dbReference>
<dbReference type="InterPro" id="IPR003593">
    <property type="entry name" value="AAA+_ATPase"/>
</dbReference>
<proteinExistence type="predicted"/>
<keyword evidence="3" id="KW-0349">Heme</keyword>
<keyword evidence="3" id="KW-0479">Metal-binding</keyword>
<dbReference type="STRING" id="1198114.AciX9_1249"/>
<dbReference type="SUPFAM" id="SSF82093">
    <property type="entry name" value="Heme chaperone CcmE"/>
    <property type="match status" value="1"/>
</dbReference>
<dbReference type="KEGG" id="acm:AciX9_1249"/>
<dbReference type="SUPFAM" id="SSF52540">
    <property type="entry name" value="P-loop containing nucleoside triphosphate hydrolases"/>
    <property type="match status" value="1"/>
</dbReference>
<keyword evidence="11" id="KW-1185">Reference proteome</keyword>
<keyword evidence="4" id="KW-0547">Nucleotide-binding</keyword>
<dbReference type="PANTHER" id="PTHR42939:SF1">
    <property type="entry name" value="ABC TRANSPORTER ATP-BINDING PROTEIN ALBC-RELATED"/>
    <property type="match status" value="1"/>
</dbReference>
<keyword evidence="5" id="KW-0201">Cytochrome c-type biogenesis</keyword>
<dbReference type="InterPro" id="IPR027417">
    <property type="entry name" value="P-loop_NTPase"/>
</dbReference>
<feature type="region of interest" description="Disordered" evidence="8">
    <location>
        <begin position="133"/>
        <end position="152"/>
    </location>
</feature>
<feature type="domain" description="ABC transporter" evidence="9">
    <location>
        <begin position="160"/>
        <end position="394"/>
    </location>
</feature>
<dbReference type="InterPro" id="IPR004329">
    <property type="entry name" value="CcmE"/>
</dbReference>
<dbReference type="GO" id="GO:0017003">
    <property type="term" value="P:protein-heme linkage"/>
    <property type="evidence" value="ECO:0007669"/>
    <property type="project" value="InterPro"/>
</dbReference>
<dbReference type="Pfam" id="PF03100">
    <property type="entry name" value="CcmE"/>
    <property type="match status" value="1"/>
</dbReference>